<dbReference type="STRING" id="595528.A0A0D2VRW4"/>
<accession>A0A0D2VRW4</accession>
<reference evidence="11" key="1">
    <citation type="submission" date="2011-02" db="EMBL/GenBank/DDBJ databases">
        <title>The Genome Sequence of Capsaspora owczarzaki ATCC 30864.</title>
        <authorList>
            <person name="Russ C."/>
            <person name="Cuomo C."/>
            <person name="Burger G."/>
            <person name="Gray M.W."/>
            <person name="Holland P.W.H."/>
            <person name="King N."/>
            <person name="Lang F.B.F."/>
            <person name="Roger A.J."/>
            <person name="Ruiz-Trillo I."/>
            <person name="Young S.K."/>
            <person name="Zeng Q."/>
            <person name="Gargeya S."/>
            <person name="Alvarado L."/>
            <person name="Berlin A."/>
            <person name="Chapman S.B."/>
            <person name="Chen Z."/>
            <person name="Freedman E."/>
            <person name="Gellesch M."/>
            <person name="Goldberg J."/>
            <person name="Griggs A."/>
            <person name="Gujja S."/>
            <person name="Heilman E."/>
            <person name="Heiman D."/>
            <person name="Howarth C."/>
            <person name="Mehta T."/>
            <person name="Neiman D."/>
            <person name="Pearson M."/>
            <person name="Roberts A."/>
            <person name="Saif S."/>
            <person name="Shea T."/>
            <person name="Shenoy N."/>
            <person name="Sisk P."/>
            <person name="Stolte C."/>
            <person name="Sykes S."/>
            <person name="White J."/>
            <person name="Yandava C."/>
            <person name="Haas B."/>
            <person name="Nusbaum C."/>
            <person name="Birren B."/>
        </authorList>
    </citation>
    <scope>NUCLEOTIDE SEQUENCE</scope>
    <source>
        <strain evidence="11">ATCC 30864</strain>
    </source>
</reference>
<dbReference type="EMBL" id="KE346365">
    <property type="protein sequence ID" value="KJE93682.1"/>
    <property type="molecule type" value="Genomic_DNA"/>
</dbReference>
<name>A0A0D2VRW4_CAPO3</name>
<dbReference type="InParanoid" id="A0A0D2VRW4"/>
<evidence type="ECO:0000256" key="6">
    <source>
        <dbReference type="ARBA" id="ARBA00023136"/>
    </source>
</evidence>
<evidence type="ECO:0000256" key="7">
    <source>
        <dbReference type="SAM" id="MobiDB-lite"/>
    </source>
</evidence>
<comment type="similarity">
    <text evidence="2">Belongs to the peptidase S54 family.</text>
</comment>
<protein>
    <recommendedName>
        <fullName evidence="9">Peptidase S54 rhomboid domain-containing protein</fullName>
    </recommendedName>
</protein>
<proteinExistence type="inferred from homology"/>
<dbReference type="GO" id="GO:0016020">
    <property type="term" value="C:membrane"/>
    <property type="evidence" value="ECO:0007669"/>
    <property type="project" value="UniProtKB-SubCell"/>
</dbReference>
<comment type="subcellular location">
    <subcellularLocation>
        <location evidence="1">Membrane</location>
        <topology evidence="1">Multi-pass membrane protein</topology>
    </subcellularLocation>
</comment>
<keyword evidence="6 8" id="KW-0472">Membrane</keyword>
<keyword evidence="3 8" id="KW-0812">Transmembrane</keyword>
<dbReference type="Proteomes" id="UP000008743">
    <property type="component" value="Unassembled WGS sequence"/>
</dbReference>
<evidence type="ECO:0000259" key="9">
    <source>
        <dbReference type="Pfam" id="PF01694"/>
    </source>
</evidence>
<sequence length="323" mass="35471">MLRIFTSNGSSMTMPLSSSAALARLAMPCSKTHWSIRTVLTSARSPAAAVVMEPRTSASRSALRWFGTSAAGGPSQSRYTRATFRDPSGSSYYDESSSSSSGGRWSGGSHNRGWFRNFGNRLQPKTVVIGLVGLNCTVFALQHIGDALRSQRDYRLSNFLALNFTLHWDNIRRHRYWTMFTHALTHKDPMHLLMNMVGLYSFGLQVASYLSPARFLAVYFGAAGLGAAFELEYERRTQTRHSVIGASDAVLGLISLSVAMFPQSKASLFFLPIAIPTAIPLLGIVAYDLYRCATGVVYTASPAHLGGTAFGVLYYLLRLRGRR</sequence>
<evidence type="ECO:0000256" key="3">
    <source>
        <dbReference type="ARBA" id="ARBA00022692"/>
    </source>
</evidence>
<dbReference type="InterPro" id="IPR035952">
    <property type="entry name" value="Rhomboid-like_sf"/>
</dbReference>
<keyword evidence="11" id="KW-1185">Reference proteome</keyword>
<feature type="region of interest" description="Disordered" evidence="7">
    <location>
        <begin position="88"/>
        <end position="107"/>
    </location>
</feature>
<feature type="transmembrane region" description="Helical" evidence="8">
    <location>
        <begin position="197"/>
        <end position="222"/>
    </location>
</feature>
<dbReference type="GO" id="GO:0006465">
    <property type="term" value="P:signal peptide processing"/>
    <property type="evidence" value="ECO:0007669"/>
    <property type="project" value="TreeGrafter"/>
</dbReference>
<feature type="transmembrane region" description="Helical" evidence="8">
    <location>
        <begin position="268"/>
        <end position="290"/>
    </location>
</feature>
<evidence type="ECO:0000313" key="11">
    <source>
        <dbReference type="Proteomes" id="UP000008743"/>
    </source>
</evidence>
<dbReference type="InterPro" id="IPR022764">
    <property type="entry name" value="Peptidase_S54_rhomboid_dom"/>
</dbReference>
<dbReference type="Pfam" id="PF01694">
    <property type="entry name" value="Rhomboid"/>
    <property type="match status" value="1"/>
</dbReference>
<keyword evidence="4" id="KW-0378">Hydrolase</keyword>
<evidence type="ECO:0000256" key="5">
    <source>
        <dbReference type="ARBA" id="ARBA00022989"/>
    </source>
</evidence>
<evidence type="ECO:0000313" key="10">
    <source>
        <dbReference type="EMBL" id="KJE93682.1"/>
    </source>
</evidence>
<evidence type="ECO:0000256" key="2">
    <source>
        <dbReference type="ARBA" id="ARBA00009045"/>
    </source>
</evidence>
<dbReference type="GO" id="GO:0004252">
    <property type="term" value="F:serine-type endopeptidase activity"/>
    <property type="evidence" value="ECO:0007669"/>
    <property type="project" value="InterPro"/>
</dbReference>
<dbReference type="AlphaFoldDB" id="A0A0D2VRW4"/>
<evidence type="ECO:0000256" key="8">
    <source>
        <dbReference type="SAM" id="Phobius"/>
    </source>
</evidence>
<dbReference type="PhylomeDB" id="A0A0D2VRW4"/>
<dbReference type="PANTHER" id="PTHR43731:SF14">
    <property type="entry name" value="PRESENILIN-ASSOCIATED RHOMBOID-LIKE PROTEIN, MITOCHONDRIAL"/>
    <property type="match status" value="1"/>
</dbReference>
<feature type="transmembrane region" description="Helical" evidence="8">
    <location>
        <begin position="296"/>
        <end position="317"/>
    </location>
</feature>
<organism evidence="10 11">
    <name type="scientific">Capsaspora owczarzaki (strain ATCC 30864)</name>
    <dbReference type="NCBI Taxonomy" id="595528"/>
    <lineage>
        <taxon>Eukaryota</taxon>
        <taxon>Filasterea</taxon>
        <taxon>Capsaspora</taxon>
    </lineage>
</organism>
<dbReference type="PANTHER" id="PTHR43731">
    <property type="entry name" value="RHOMBOID PROTEASE"/>
    <property type="match status" value="1"/>
</dbReference>
<feature type="domain" description="Peptidase S54 rhomboid" evidence="9">
    <location>
        <begin position="174"/>
        <end position="319"/>
    </location>
</feature>
<evidence type="ECO:0000256" key="1">
    <source>
        <dbReference type="ARBA" id="ARBA00004141"/>
    </source>
</evidence>
<evidence type="ECO:0000256" key="4">
    <source>
        <dbReference type="ARBA" id="ARBA00022801"/>
    </source>
</evidence>
<gene>
    <name evidence="10" type="ORF">CAOG_004437</name>
</gene>
<dbReference type="eggNOG" id="KOG2980">
    <property type="taxonomic scope" value="Eukaryota"/>
</dbReference>
<dbReference type="SUPFAM" id="SSF144091">
    <property type="entry name" value="Rhomboid-like"/>
    <property type="match status" value="1"/>
</dbReference>
<dbReference type="Gene3D" id="1.20.1540.10">
    <property type="entry name" value="Rhomboid-like"/>
    <property type="match status" value="1"/>
</dbReference>
<dbReference type="InterPro" id="IPR050925">
    <property type="entry name" value="Rhomboid_protease_S54"/>
</dbReference>
<dbReference type="RefSeq" id="XP_004348265.1">
    <property type="nucleotide sequence ID" value="XM_004348215.2"/>
</dbReference>
<keyword evidence="5 8" id="KW-1133">Transmembrane helix</keyword>
<dbReference type="OrthoDB" id="418595at2759"/>